<keyword evidence="3" id="KW-1003">Cell membrane</keyword>
<dbReference type="GO" id="GO:0015297">
    <property type="term" value="F:antiporter activity"/>
    <property type="evidence" value="ECO:0007669"/>
    <property type="project" value="TreeGrafter"/>
</dbReference>
<evidence type="ECO:0000256" key="8">
    <source>
        <dbReference type="RuleBase" id="RU003942"/>
    </source>
</evidence>
<accession>A0A0P1EN95</accession>
<reference evidence="11" key="1">
    <citation type="submission" date="2015-09" db="EMBL/GenBank/DDBJ databases">
        <authorList>
            <person name="Rodrigo-Torres L."/>
            <person name="Arahal D.R."/>
        </authorList>
    </citation>
    <scope>NUCLEOTIDE SEQUENCE [LARGE SCALE GENOMIC DNA]</scope>
    <source>
        <strain evidence="11">CECT 4293</strain>
    </source>
</reference>
<evidence type="ECO:0000256" key="5">
    <source>
        <dbReference type="ARBA" id="ARBA00022989"/>
    </source>
</evidence>
<dbReference type="GO" id="GO:0031460">
    <property type="term" value="P:glycine betaine transport"/>
    <property type="evidence" value="ECO:0007669"/>
    <property type="project" value="TreeGrafter"/>
</dbReference>
<dbReference type="FunFam" id="1.10.3730.20:FF:000001">
    <property type="entry name" value="Quaternary ammonium compound resistance transporter SugE"/>
    <property type="match status" value="1"/>
</dbReference>
<dbReference type="InterPro" id="IPR000390">
    <property type="entry name" value="Small_drug/metabolite_transptr"/>
</dbReference>
<dbReference type="Proteomes" id="UP000050786">
    <property type="component" value="Unassembled WGS sequence"/>
</dbReference>
<dbReference type="SUPFAM" id="SSF103481">
    <property type="entry name" value="Multidrug resistance efflux transporter EmrE"/>
    <property type="match status" value="1"/>
</dbReference>
<evidence type="ECO:0000256" key="3">
    <source>
        <dbReference type="ARBA" id="ARBA00022475"/>
    </source>
</evidence>
<dbReference type="Pfam" id="PF00893">
    <property type="entry name" value="Multi_Drug_Res"/>
    <property type="match status" value="1"/>
</dbReference>
<evidence type="ECO:0000256" key="6">
    <source>
        <dbReference type="ARBA" id="ARBA00023136"/>
    </source>
</evidence>
<feature type="transmembrane region" description="Helical" evidence="9">
    <location>
        <begin position="59"/>
        <end position="80"/>
    </location>
</feature>
<dbReference type="RefSeq" id="WP_058271682.1">
    <property type="nucleotide sequence ID" value="NZ_CYPS01000008.1"/>
</dbReference>
<name>A0A0P1EN95_9RHOB</name>
<proteinExistence type="inferred from homology"/>
<dbReference type="GO" id="GO:0015220">
    <property type="term" value="F:choline transmembrane transporter activity"/>
    <property type="evidence" value="ECO:0007669"/>
    <property type="project" value="TreeGrafter"/>
</dbReference>
<sequence>MPKAYLILLLAVFAETIGTTALQASQQFSRFWPSVLVIVGYGVAFYLLGLTLKFMPVGIVYAIWSGLGIVLIAIIGFIVFGQRLDWPAVLGLAMILAGILIIHLFSSTAGH</sequence>
<dbReference type="Gene3D" id="1.10.3730.20">
    <property type="match status" value="1"/>
</dbReference>
<keyword evidence="5 9" id="KW-1133">Transmembrane helix</keyword>
<keyword evidence="6 9" id="KW-0472">Membrane</keyword>
<keyword evidence="11" id="KW-1185">Reference proteome</keyword>
<feature type="transmembrane region" description="Helical" evidence="9">
    <location>
        <begin position="86"/>
        <end position="105"/>
    </location>
</feature>
<comment type="similarity">
    <text evidence="7 8">Belongs to the drug/metabolite transporter (DMT) superfamily. Small multidrug resistance (SMR) (TC 2.A.7.1) family.</text>
</comment>
<evidence type="ECO:0000256" key="7">
    <source>
        <dbReference type="ARBA" id="ARBA00038032"/>
    </source>
</evidence>
<keyword evidence="4 8" id="KW-0812">Transmembrane</keyword>
<gene>
    <name evidence="10" type="primary">emrE</name>
    <name evidence="10" type="ORF">RUM4293_00460</name>
</gene>
<keyword evidence="2" id="KW-0813">Transport</keyword>
<dbReference type="EMBL" id="CYPS01000008">
    <property type="protein sequence ID" value="CUH41585.1"/>
    <property type="molecule type" value="Genomic_DNA"/>
</dbReference>
<dbReference type="InterPro" id="IPR037185">
    <property type="entry name" value="EmrE-like"/>
</dbReference>
<protein>
    <submittedName>
        <fullName evidence="10">Methyl viologen resistance protein C</fullName>
    </submittedName>
</protein>
<dbReference type="GO" id="GO:0015199">
    <property type="term" value="F:amino-acid betaine transmembrane transporter activity"/>
    <property type="evidence" value="ECO:0007669"/>
    <property type="project" value="TreeGrafter"/>
</dbReference>
<feature type="transmembrane region" description="Helical" evidence="9">
    <location>
        <begin position="31"/>
        <end position="52"/>
    </location>
</feature>
<dbReference type="GO" id="GO:1990961">
    <property type="term" value="P:xenobiotic detoxification by transmembrane export across the plasma membrane"/>
    <property type="evidence" value="ECO:0007669"/>
    <property type="project" value="UniProtKB-ARBA"/>
</dbReference>
<evidence type="ECO:0000256" key="1">
    <source>
        <dbReference type="ARBA" id="ARBA00004651"/>
    </source>
</evidence>
<dbReference type="AlphaFoldDB" id="A0A0P1EN95"/>
<dbReference type="InterPro" id="IPR045324">
    <property type="entry name" value="Small_multidrug_res"/>
</dbReference>
<dbReference type="PANTHER" id="PTHR30561:SF1">
    <property type="entry name" value="MULTIDRUG TRANSPORTER EMRE"/>
    <property type="match status" value="1"/>
</dbReference>
<organism evidence="10 11">
    <name type="scientific">Ruegeria atlantica</name>
    <dbReference type="NCBI Taxonomy" id="81569"/>
    <lineage>
        <taxon>Bacteria</taxon>
        <taxon>Pseudomonadati</taxon>
        <taxon>Pseudomonadota</taxon>
        <taxon>Alphaproteobacteria</taxon>
        <taxon>Rhodobacterales</taxon>
        <taxon>Roseobacteraceae</taxon>
        <taxon>Ruegeria</taxon>
    </lineage>
</organism>
<comment type="subcellular location">
    <subcellularLocation>
        <location evidence="1 8">Cell membrane</location>
        <topology evidence="1 8">Multi-pass membrane protein</topology>
    </subcellularLocation>
</comment>
<dbReference type="GO" id="GO:0005886">
    <property type="term" value="C:plasma membrane"/>
    <property type="evidence" value="ECO:0007669"/>
    <property type="project" value="UniProtKB-SubCell"/>
</dbReference>
<evidence type="ECO:0000313" key="11">
    <source>
        <dbReference type="Proteomes" id="UP000050786"/>
    </source>
</evidence>
<evidence type="ECO:0000256" key="2">
    <source>
        <dbReference type="ARBA" id="ARBA00022448"/>
    </source>
</evidence>
<dbReference type="PANTHER" id="PTHR30561">
    <property type="entry name" value="SMR FAMILY PROTON-DEPENDENT DRUG EFFLUX TRANSPORTER SUGE"/>
    <property type="match status" value="1"/>
</dbReference>
<evidence type="ECO:0000313" key="10">
    <source>
        <dbReference type="EMBL" id="CUH41585.1"/>
    </source>
</evidence>
<evidence type="ECO:0000256" key="9">
    <source>
        <dbReference type="SAM" id="Phobius"/>
    </source>
</evidence>
<evidence type="ECO:0000256" key="4">
    <source>
        <dbReference type="ARBA" id="ARBA00022692"/>
    </source>
</evidence>